<name>F3L109_9GAMM</name>
<dbReference type="Pfam" id="PF03588">
    <property type="entry name" value="Leu_Phe_trans"/>
    <property type="match status" value="1"/>
</dbReference>
<evidence type="ECO:0000256" key="11">
    <source>
        <dbReference type="ARBA" id="ARBA00074372"/>
    </source>
</evidence>
<dbReference type="PANTHER" id="PTHR30098">
    <property type="entry name" value="LEUCYL/PHENYLALANYL-TRNA--PROTEIN TRANSFERASE"/>
    <property type="match status" value="1"/>
</dbReference>
<keyword evidence="4 15" id="KW-0012">Acyltransferase</keyword>
<evidence type="ECO:0000256" key="10">
    <source>
        <dbReference type="ARBA" id="ARBA00066767"/>
    </source>
</evidence>
<dbReference type="RefSeq" id="WP_009575391.1">
    <property type="nucleotide sequence ID" value="NZ_AEIG01000026.1"/>
</dbReference>
<keyword evidence="3 15" id="KW-0808">Transferase</keyword>
<dbReference type="InterPro" id="IPR042221">
    <property type="entry name" value="Leu/Phe-tRNA_Trfase_N"/>
</dbReference>
<dbReference type="InterPro" id="IPR042203">
    <property type="entry name" value="Leu/Phe-tRNA_Trfase_C"/>
</dbReference>
<dbReference type="GO" id="GO:0030163">
    <property type="term" value="P:protein catabolic process"/>
    <property type="evidence" value="ECO:0007669"/>
    <property type="project" value="UniProtKB-UniRule"/>
</dbReference>
<dbReference type="AlphaFoldDB" id="F3L109"/>
<dbReference type="SUPFAM" id="SSF55729">
    <property type="entry name" value="Acyl-CoA N-acyltransferases (Nat)"/>
    <property type="match status" value="1"/>
</dbReference>
<evidence type="ECO:0000256" key="12">
    <source>
        <dbReference type="ARBA" id="ARBA00077136"/>
    </source>
</evidence>
<comment type="similarity">
    <text evidence="9 15">Belongs to the L/F-transferase family.</text>
</comment>
<comment type="subcellular location">
    <subcellularLocation>
        <location evidence="1 15">Cytoplasm</location>
    </subcellularLocation>
</comment>
<dbReference type="eggNOG" id="COG2360">
    <property type="taxonomic scope" value="Bacteria"/>
</dbReference>
<dbReference type="EMBL" id="AEIG01000026">
    <property type="protein sequence ID" value="EGG29954.1"/>
    <property type="molecule type" value="Genomic_DNA"/>
</dbReference>
<evidence type="ECO:0000256" key="3">
    <source>
        <dbReference type="ARBA" id="ARBA00022679"/>
    </source>
</evidence>
<evidence type="ECO:0000256" key="13">
    <source>
        <dbReference type="ARBA" id="ARBA00077165"/>
    </source>
</evidence>
<reference evidence="16 17" key="1">
    <citation type="journal article" date="2011" name="J. Bacteriol.">
        <title>Genome sequence of strain IMCC3088, a proteorhodopsin-containing marine bacterium belonging to the OM60/NOR5 clade.</title>
        <authorList>
            <person name="Jang Y."/>
            <person name="Oh H.M."/>
            <person name="Kang I."/>
            <person name="Lee K."/>
            <person name="Yang S.J."/>
            <person name="Cho J.C."/>
        </authorList>
    </citation>
    <scope>NUCLEOTIDE SEQUENCE [LARGE SCALE GENOMIC DNA]</scope>
    <source>
        <strain evidence="16 17">IMCC3088</strain>
    </source>
</reference>
<dbReference type="GO" id="GO:0008914">
    <property type="term" value="F:leucyl-tRNA--protein transferase activity"/>
    <property type="evidence" value="ECO:0007669"/>
    <property type="project" value="UniProtKB-UniRule"/>
</dbReference>
<evidence type="ECO:0000256" key="15">
    <source>
        <dbReference type="HAMAP-Rule" id="MF_00688"/>
    </source>
</evidence>
<dbReference type="STRING" id="2518989.IMCC3088_1101"/>
<dbReference type="EC" id="2.3.2.6" evidence="10 15"/>
<dbReference type="NCBIfam" id="TIGR00667">
    <property type="entry name" value="aat"/>
    <property type="match status" value="1"/>
</dbReference>
<evidence type="ECO:0000256" key="8">
    <source>
        <dbReference type="ARBA" id="ARBA00054043"/>
    </source>
</evidence>
<dbReference type="Gene3D" id="3.40.630.70">
    <property type="entry name" value="Leucyl/phenylalanyl-tRNA-protein transferase, C-terminal domain"/>
    <property type="match status" value="1"/>
</dbReference>
<evidence type="ECO:0000256" key="6">
    <source>
        <dbReference type="ARBA" id="ARBA00050652"/>
    </source>
</evidence>
<dbReference type="InterPro" id="IPR016181">
    <property type="entry name" value="Acyl_CoA_acyltransferase"/>
</dbReference>
<protein>
    <recommendedName>
        <fullName evidence="11 15">Leucyl/phenylalanyl-tRNA--protein transferase</fullName>
        <ecNumber evidence="10 15">2.3.2.6</ecNumber>
    </recommendedName>
    <alternativeName>
        <fullName evidence="12 15">L/F-transferase</fullName>
    </alternativeName>
    <alternativeName>
        <fullName evidence="13 15">Leucyltransferase</fullName>
    </alternativeName>
    <alternativeName>
        <fullName evidence="14 15">Phenyalanyltransferase</fullName>
    </alternativeName>
</protein>
<keyword evidence="17" id="KW-1185">Reference proteome</keyword>
<gene>
    <name evidence="15" type="primary">aat</name>
    <name evidence="16" type="ORF">IMCC3088_1101</name>
</gene>
<evidence type="ECO:0000256" key="5">
    <source>
        <dbReference type="ARBA" id="ARBA00050607"/>
    </source>
</evidence>
<sequence length="228" mass="25770">MDVFGFPPTQQALNDPPGLLAMGGDLSPERLLHAYSLGIFPWYSDGEPILWWTPDPRCVLLPNQIRVSKSLKKRLRKPYTVTVNRAFAQVMLHCATVDGRIDNTWISQEMHQAYNELHRLGYAHSIEVWLDAELIGGLYGLRLGRVFFGESMFSRATDGSKIALTALAVLCSKAGVNLIDCQVENPHLMSMGASLLPRLDFERILGENVHADIDHRCWRLEERTKELL</sequence>
<evidence type="ECO:0000256" key="1">
    <source>
        <dbReference type="ARBA" id="ARBA00004496"/>
    </source>
</evidence>
<comment type="function">
    <text evidence="8 15">Functions in the N-end rule pathway of protein degradation where it conjugates Leu, Phe and, less efficiently, Met from aminoacyl-tRNAs to the N-termini of proteins containing an N-terminal arginine or lysine.</text>
</comment>
<proteinExistence type="inferred from homology"/>
<comment type="catalytic activity">
    <reaction evidence="7 15">
        <text>N-terminal L-lysyl-[protein] + L-leucyl-tRNA(Leu) = N-terminal L-leucyl-L-lysyl-[protein] + tRNA(Leu) + H(+)</text>
        <dbReference type="Rhea" id="RHEA:12340"/>
        <dbReference type="Rhea" id="RHEA-COMP:9613"/>
        <dbReference type="Rhea" id="RHEA-COMP:9622"/>
        <dbReference type="Rhea" id="RHEA-COMP:12670"/>
        <dbReference type="Rhea" id="RHEA-COMP:12671"/>
        <dbReference type="ChEBI" id="CHEBI:15378"/>
        <dbReference type="ChEBI" id="CHEBI:65249"/>
        <dbReference type="ChEBI" id="CHEBI:78442"/>
        <dbReference type="ChEBI" id="CHEBI:78494"/>
        <dbReference type="ChEBI" id="CHEBI:133043"/>
        <dbReference type="EC" id="2.3.2.6"/>
    </reaction>
</comment>
<accession>F3L109</accession>
<comment type="catalytic activity">
    <reaction evidence="6 15">
        <text>N-terminal L-arginyl-[protein] + L-leucyl-tRNA(Leu) = N-terminal L-leucyl-L-arginyl-[protein] + tRNA(Leu) + H(+)</text>
        <dbReference type="Rhea" id="RHEA:50416"/>
        <dbReference type="Rhea" id="RHEA-COMP:9613"/>
        <dbReference type="Rhea" id="RHEA-COMP:9622"/>
        <dbReference type="Rhea" id="RHEA-COMP:12672"/>
        <dbReference type="Rhea" id="RHEA-COMP:12673"/>
        <dbReference type="ChEBI" id="CHEBI:15378"/>
        <dbReference type="ChEBI" id="CHEBI:64719"/>
        <dbReference type="ChEBI" id="CHEBI:78442"/>
        <dbReference type="ChEBI" id="CHEBI:78494"/>
        <dbReference type="ChEBI" id="CHEBI:133044"/>
        <dbReference type="EC" id="2.3.2.6"/>
    </reaction>
</comment>
<evidence type="ECO:0000256" key="4">
    <source>
        <dbReference type="ARBA" id="ARBA00023315"/>
    </source>
</evidence>
<evidence type="ECO:0000256" key="14">
    <source>
        <dbReference type="ARBA" id="ARBA00083640"/>
    </source>
</evidence>
<dbReference type="InterPro" id="IPR004616">
    <property type="entry name" value="Leu/Phe-tRNA_Trfase"/>
</dbReference>
<evidence type="ECO:0000313" key="17">
    <source>
        <dbReference type="Proteomes" id="UP000005615"/>
    </source>
</evidence>
<keyword evidence="2 15" id="KW-0963">Cytoplasm</keyword>
<dbReference type="HAMAP" id="MF_00688">
    <property type="entry name" value="Leu_Phe_trans"/>
    <property type="match status" value="1"/>
</dbReference>
<evidence type="ECO:0000256" key="2">
    <source>
        <dbReference type="ARBA" id="ARBA00022490"/>
    </source>
</evidence>
<dbReference type="PANTHER" id="PTHR30098:SF2">
    <property type="entry name" value="LEUCYL_PHENYLALANYL-TRNA--PROTEIN TRANSFERASE"/>
    <property type="match status" value="1"/>
</dbReference>
<dbReference type="Gene3D" id="3.30.70.3550">
    <property type="entry name" value="Leucyl/phenylalanyl-tRNA-protein transferase, N-terminal domain"/>
    <property type="match status" value="1"/>
</dbReference>
<evidence type="ECO:0000256" key="9">
    <source>
        <dbReference type="ARBA" id="ARBA00061535"/>
    </source>
</evidence>
<evidence type="ECO:0000313" key="16">
    <source>
        <dbReference type="EMBL" id="EGG29954.1"/>
    </source>
</evidence>
<comment type="catalytic activity">
    <reaction evidence="5 15">
        <text>L-phenylalanyl-tRNA(Phe) + an N-terminal L-alpha-aminoacyl-[protein] = an N-terminal L-phenylalanyl-L-alpha-aminoacyl-[protein] + tRNA(Phe)</text>
        <dbReference type="Rhea" id="RHEA:43632"/>
        <dbReference type="Rhea" id="RHEA-COMP:9668"/>
        <dbReference type="Rhea" id="RHEA-COMP:9699"/>
        <dbReference type="Rhea" id="RHEA-COMP:10636"/>
        <dbReference type="Rhea" id="RHEA-COMP:10637"/>
        <dbReference type="ChEBI" id="CHEBI:78442"/>
        <dbReference type="ChEBI" id="CHEBI:78531"/>
        <dbReference type="ChEBI" id="CHEBI:78597"/>
        <dbReference type="ChEBI" id="CHEBI:83561"/>
        <dbReference type="EC" id="2.3.2.6"/>
    </reaction>
</comment>
<organism evidence="16 17">
    <name type="scientific">Aequoribacter fuscus</name>
    <dbReference type="NCBI Taxonomy" id="2518989"/>
    <lineage>
        <taxon>Bacteria</taxon>
        <taxon>Pseudomonadati</taxon>
        <taxon>Pseudomonadota</taxon>
        <taxon>Gammaproteobacteria</taxon>
        <taxon>Cellvibrionales</taxon>
        <taxon>Halieaceae</taxon>
        <taxon>Aequoribacter</taxon>
    </lineage>
</organism>
<dbReference type="Proteomes" id="UP000005615">
    <property type="component" value="Unassembled WGS sequence"/>
</dbReference>
<dbReference type="FunFam" id="3.30.70.3550:FF:000001">
    <property type="entry name" value="Leucyl/phenylalanyl-tRNA--protein transferase"/>
    <property type="match status" value="1"/>
</dbReference>
<evidence type="ECO:0000256" key="7">
    <source>
        <dbReference type="ARBA" id="ARBA00051538"/>
    </source>
</evidence>
<comment type="caution">
    <text evidence="16">The sequence shown here is derived from an EMBL/GenBank/DDBJ whole genome shotgun (WGS) entry which is preliminary data.</text>
</comment>
<dbReference type="GO" id="GO:0005737">
    <property type="term" value="C:cytoplasm"/>
    <property type="evidence" value="ECO:0007669"/>
    <property type="project" value="UniProtKB-SubCell"/>
</dbReference>